<dbReference type="AlphaFoldDB" id="C5CG57"/>
<dbReference type="InterPro" id="IPR036259">
    <property type="entry name" value="MFS_trans_sf"/>
</dbReference>
<keyword evidence="10" id="KW-1185">Reference proteome</keyword>
<accession>C5CG57</accession>
<evidence type="ECO:0000256" key="5">
    <source>
        <dbReference type="ARBA" id="ARBA00022989"/>
    </source>
</evidence>
<feature type="transmembrane region" description="Helical" evidence="7">
    <location>
        <begin position="220"/>
        <end position="243"/>
    </location>
</feature>
<dbReference type="Proteomes" id="UP000002382">
    <property type="component" value="Chromosome"/>
</dbReference>
<evidence type="ECO:0000313" key="9">
    <source>
        <dbReference type="EMBL" id="ACR79498.1"/>
    </source>
</evidence>
<keyword evidence="3" id="KW-1003">Cell membrane</keyword>
<name>C5CG57_KOSOT</name>
<keyword evidence="4 7" id="KW-0812">Transmembrane</keyword>
<dbReference type="eggNOG" id="COG2814">
    <property type="taxonomic scope" value="Bacteria"/>
</dbReference>
<dbReference type="CDD" id="cd06173">
    <property type="entry name" value="MFS_MefA_like"/>
    <property type="match status" value="1"/>
</dbReference>
<evidence type="ECO:0000256" key="1">
    <source>
        <dbReference type="ARBA" id="ARBA00004651"/>
    </source>
</evidence>
<organism evidence="9 10">
    <name type="scientific">Kosmotoga olearia (strain ATCC BAA-1733 / DSM 21960 / TBF 19.5.1)</name>
    <dbReference type="NCBI Taxonomy" id="521045"/>
    <lineage>
        <taxon>Bacteria</taxon>
        <taxon>Thermotogati</taxon>
        <taxon>Thermotogota</taxon>
        <taxon>Thermotogae</taxon>
        <taxon>Kosmotogales</taxon>
        <taxon>Kosmotogaceae</taxon>
        <taxon>Kosmotoga</taxon>
    </lineage>
</organism>
<evidence type="ECO:0000256" key="7">
    <source>
        <dbReference type="SAM" id="Phobius"/>
    </source>
</evidence>
<reference evidence="9 10" key="1">
    <citation type="submission" date="2009-06" db="EMBL/GenBank/DDBJ databases">
        <title>Complete sequence of Thermotogales bacterium TBF 19.5.1.</title>
        <authorList>
            <consortium name="US DOE Joint Genome Institute"/>
            <person name="Lucas S."/>
            <person name="Copeland A."/>
            <person name="Lapidus A."/>
            <person name="Glavina del Rio T."/>
            <person name="Tice H."/>
            <person name="Bruce D."/>
            <person name="Goodwin L."/>
            <person name="Pitluck S."/>
            <person name="Chertkov O."/>
            <person name="Brettin T."/>
            <person name="Detter J.C."/>
            <person name="Han C."/>
            <person name="Schmutz J."/>
            <person name="Larimer F."/>
            <person name="Land M."/>
            <person name="Hauser L."/>
            <person name="Kyrpides N."/>
            <person name="Ovchinnikova G."/>
            <person name="Noll K."/>
        </authorList>
    </citation>
    <scope>NUCLEOTIDE SEQUENCE [LARGE SCALE GENOMIC DNA]</scope>
    <source>
        <strain evidence="10">ATCC BAA-1733 / DSM 21960 / TBF 19.5.1</strain>
    </source>
</reference>
<keyword evidence="2" id="KW-0813">Transport</keyword>
<evidence type="ECO:0000256" key="4">
    <source>
        <dbReference type="ARBA" id="ARBA00022692"/>
    </source>
</evidence>
<evidence type="ECO:0000313" key="10">
    <source>
        <dbReference type="Proteomes" id="UP000002382"/>
    </source>
</evidence>
<dbReference type="SUPFAM" id="SSF103473">
    <property type="entry name" value="MFS general substrate transporter"/>
    <property type="match status" value="1"/>
</dbReference>
<proteinExistence type="predicted"/>
<evidence type="ECO:0000256" key="6">
    <source>
        <dbReference type="ARBA" id="ARBA00023136"/>
    </source>
</evidence>
<dbReference type="HOGENOM" id="CLU_034180_16_3_0"/>
<dbReference type="Gene3D" id="1.20.1250.20">
    <property type="entry name" value="MFS general substrate transporter like domains"/>
    <property type="match status" value="1"/>
</dbReference>
<feature type="transmembrane region" description="Helical" evidence="7">
    <location>
        <begin position="384"/>
        <end position="404"/>
    </location>
</feature>
<evidence type="ECO:0000256" key="3">
    <source>
        <dbReference type="ARBA" id="ARBA00022475"/>
    </source>
</evidence>
<sequence length="428" mass="47809">MSSLQTNFRLYYFGRLVSLLGSGIQSLALSLYILDITGSGAAMGTFLLINMLPRIVFAPLAGVFGDRLNRKWLMVYLDLFRGIIIFLMAFLAFKESMGIILIYGFQLIISTMDIFFDPVTRAILPDIVPENNLTSANSIVNATDSFSYIVGPILGGILYPLGIWLVFALNATTFVISGISEIFISYEQTTVKKKITVRQIWEDLKDGVNAFKKLAGVLRIMIFIMLTNFLMGPVIMLVIPYFAREIVGFNSYQYGILNASWLIGITAGNILLVIIAKNKSIKRLFLTGLFFQLVLFYTFGTLTFPRMISFFGGPSWIYLIFIAGFFVAMGFFNAFINTPVGVYFQLATPTELRTRVLSAISLIAQISMPIGMAVYGLIVDKYPVHLVIFGSLILTTLITLVYLFTKTFDFLESKPKTENSIVESSETV</sequence>
<keyword evidence="5 7" id="KW-1133">Transmembrane helix</keyword>
<keyword evidence="6 7" id="KW-0472">Membrane</keyword>
<feature type="transmembrane region" description="Helical" evidence="7">
    <location>
        <begin position="284"/>
        <end position="304"/>
    </location>
</feature>
<dbReference type="OrthoDB" id="9763297at2"/>
<dbReference type="RefSeq" id="WP_015868162.1">
    <property type="nucleotide sequence ID" value="NC_012785.1"/>
</dbReference>
<evidence type="ECO:0000259" key="8">
    <source>
        <dbReference type="PROSITE" id="PS50850"/>
    </source>
</evidence>
<reference evidence="9 10" key="2">
    <citation type="journal article" date="2011" name="J. Bacteriol.">
        <title>Genome Sequence of Kosmotoga olearia Strain TBF 19.5.1, a Thermophilic Bacterium with a Wide Growth Temperature Range, Isolated from the Troll B Oil Platform in the North Sea.</title>
        <authorList>
            <person name="Swithers K.S."/>
            <person name="Dipippo J.L."/>
            <person name="Bruce D.C."/>
            <person name="Detter C."/>
            <person name="Tapia R."/>
            <person name="Han S."/>
            <person name="Goodwin L.A."/>
            <person name="Han J."/>
            <person name="Woyke T."/>
            <person name="Pitluck S."/>
            <person name="Pennacchio L."/>
            <person name="Nolan M."/>
            <person name="Mikhailova N."/>
            <person name="Land M.L."/>
            <person name="Nesbo C.L."/>
            <person name="Gogarten J.P."/>
            <person name="Noll K.M."/>
        </authorList>
    </citation>
    <scope>NUCLEOTIDE SEQUENCE [LARGE SCALE GENOMIC DNA]</scope>
    <source>
        <strain evidence="10">ATCC BAA-1733 / DSM 21960 / TBF 19.5.1</strain>
    </source>
</reference>
<dbReference type="Pfam" id="PF07690">
    <property type="entry name" value="MFS_1"/>
    <property type="match status" value="1"/>
</dbReference>
<gene>
    <name evidence="9" type="ordered locus">Kole_0787</name>
</gene>
<dbReference type="EMBL" id="CP001634">
    <property type="protein sequence ID" value="ACR79498.1"/>
    <property type="molecule type" value="Genomic_DNA"/>
</dbReference>
<feature type="domain" description="Major facilitator superfamily (MFS) profile" evidence="8">
    <location>
        <begin position="7"/>
        <end position="408"/>
    </location>
</feature>
<protein>
    <submittedName>
        <fullName evidence="9">Major facilitator superfamily MFS_1</fullName>
    </submittedName>
</protein>
<dbReference type="InterPro" id="IPR011701">
    <property type="entry name" value="MFS"/>
</dbReference>
<dbReference type="InterPro" id="IPR020846">
    <property type="entry name" value="MFS_dom"/>
</dbReference>
<dbReference type="GO" id="GO:0022857">
    <property type="term" value="F:transmembrane transporter activity"/>
    <property type="evidence" value="ECO:0007669"/>
    <property type="project" value="InterPro"/>
</dbReference>
<dbReference type="GO" id="GO:0005886">
    <property type="term" value="C:plasma membrane"/>
    <property type="evidence" value="ECO:0007669"/>
    <property type="project" value="UniProtKB-SubCell"/>
</dbReference>
<dbReference type="PROSITE" id="PS50850">
    <property type="entry name" value="MFS"/>
    <property type="match status" value="1"/>
</dbReference>
<feature type="transmembrane region" description="Helical" evidence="7">
    <location>
        <begin position="255"/>
        <end position="275"/>
    </location>
</feature>
<comment type="subcellular location">
    <subcellularLocation>
        <location evidence="1">Cell membrane</location>
        <topology evidence="1">Multi-pass membrane protein</topology>
    </subcellularLocation>
</comment>
<feature type="transmembrane region" description="Helical" evidence="7">
    <location>
        <begin position="41"/>
        <end position="61"/>
    </location>
</feature>
<dbReference type="KEGG" id="kol:Kole_0787"/>
<dbReference type="PANTHER" id="PTHR43266:SF9">
    <property type="entry name" value="PERMEASE, MAJOR FACILITATOR SUPERFAMILY-RELATED"/>
    <property type="match status" value="1"/>
</dbReference>
<dbReference type="PANTHER" id="PTHR43266">
    <property type="entry name" value="MACROLIDE-EFFLUX PROTEIN"/>
    <property type="match status" value="1"/>
</dbReference>
<evidence type="ECO:0000256" key="2">
    <source>
        <dbReference type="ARBA" id="ARBA00022448"/>
    </source>
</evidence>
<feature type="transmembrane region" description="Helical" evidence="7">
    <location>
        <begin position="356"/>
        <end position="378"/>
    </location>
</feature>
<feature type="transmembrane region" description="Helical" evidence="7">
    <location>
        <begin position="12"/>
        <end position="34"/>
    </location>
</feature>
<feature type="transmembrane region" description="Helical" evidence="7">
    <location>
        <begin position="316"/>
        <end position="336"/>
    </location>
</feature>